<protein>
    <recommendedName>
        <fullName evidence="3">FAF domain-containing protein</fullName>
    </recommendedName>
</protein>
<dbReference type="PANTHER" id="PTHR33155:SF75">
    <property type="entry name" value="OS02G0750800 PROTEIN"/>
    <property type="match status" value="1"/>
</dbReference>
<reference evidence="4 5" key="1">
    <citation type="journal article" date="2024" name="Plant Biotechnol. J.">
        <title>Dendrobium thyrsiflorum genome and its molecular insights into genes involved in important horticultural traits.</title>
        <authorList>
            <person name="Chen B."/>
            <person name="Wang J.Y."/>
            <person name="Zheng P.J."/>
            <person name="Li K.L."/>
            <person name="Liang Y.M."/>
            <person name="Chen X.F."/>
            <person name="Zhang C."/>
            <person name="Zhao X."/>
            <person name="He X."/>
            <person name="Zhang G.Q."/>
            <person name="Liu Z.J."/>
            <person name="Xu Q."/>
        </authorList>
    </citation>
    <scope>NUCLEOTIDE SEQUENCE [LARGE SCALE GENOMIC DNA]</scope>
    <source>
        <strain evidence="4">GZMU011</strain>
    </source>
</reference>
<evidence type="ECO:0000259" key="3">
    <source>
        <dbReference type="Pfam" id="PF11250"/>
    </source>
</evidence>
<dbReference type="AlphaFoldDB" id="A0ABD0V7H2"/>
<name>A0ABD0V7H2_DENTH</name>
<proteinExistence type="inferred from homology"/>
<organism evidence="4 5">
    <name type="scientific">Dendrobium thyrsiflorum</name>
    <name type="common">Pinecone-like raceme dendrobium</name>
    <name type="synonym">Orchid</name>
    <dbReference type="NCBI Taxonomy" id="117978"/>
    <lineage>
        <taxon>Eukaryota</taxon>
        <taxon>Viridiplantae</taxon>
        <taxon>Streptophyta</taxon>
        <taxon>Embryophyta</taxon>
        <taxon>Tracheophyta</taxon>
        <taxon>Spermatophyta</taxon>
        <taxon>Magnoliopsida</taxon>
        <taxon>Liliopsida</taxon>
        <taxon>Asparagales</taxon>
        <taxon>Orchidaceae</taxon>
        <taxon>Epidendroideae</taxon>
        <taxon>Malaxideae</taxon>
        <taxon>Dendrobiinae</taxon>
        <taxon>Dendrobium</taxon>
    </lineage>
</organism>
<evidence type="ECO:0000256" key="1">
    <source>
        <dbReference type="ARBA" id="ARBA00008690"/>
    </source>
</evidence>
<feature type="compositionally biased region" description="Basic and acidic residues" evidence="2">
    <location>
        <begin position="201"/>
        <end position="210"/>
    </location>
</feature>
<feature type="compositionally biased region" description="Acidic residues" evidence="2">
    <location>
        <begin position="190"/>
        <end position="200"/>
    </location>
</feature>
<accession>A0ABD0V7H2</accession>
<dbReference type="InterPro" id="IPR046431">
    <property type="entry name" value="FAF_dom"/>
</dbReference>
<comment type="similarity">
    <text evidence="1">Belongs to the fantastic four family.</text>
</comment>
<dbReference type="PANTHER" id="PTHR33155">
    <property type="entry name" value="FANTASTIC FOUR-LIKE PROTEIN (DUF3049)"/>
    <property type="match status" value="1"/>
</dbReference>
<dbReference type="EMBL" id="JANQDX010000009">
    <property type="protein sequence ID" value="KAL0918642.1"/>
    <property type="molecule type" value="Genomic_DNA"/>
</dbReference>
<dbReference type="Proteomes" id="UP001552299">
    <property type="component" value="Unassembled WGS sequence"/>
</dbReference>
<comment type="caution">
    <text evidence="4">The sequence shown here is derived from an EMBL/GenBank/DDBJ whole genome shotgun (WGS) entry which is preliminary data.</text>
</comment>
<keyword evidence="5" id="KW-1185">Reference proteome</keyword>
<sequence>MISFCKSSFHSILGIPDSDDRRDPPHRWSHIFPPPDRDGLRLLATDSPKPPHVVEYPAVRLAACGEKSPDPGAWGLHEAAATDARGLGLCTESLGSESCDSGIEINEGDESAAEIEKRNSRRPSRRRRAEVRLPPPLPWMMGRGGRRTRFLKAERRDGRFVLTEIQIDTQPEIFRAVRSDGRLRLELVETEAEGEGEAIDCSEREEHSPETVEAAGDEGSEENGERWELPLVRTEAQRCLEAMSSDGGNPIWWGHRFATRA</sequence>
<evidence type="ECO:0000313" key="5">
    <source>
        <dbReference type="Proteomes" id="UP001552299"/>
    </source>
</evidence>
<feature type="compositionally biased region" description="Basic residues" evidence="2">
    <location>
        <begin position="119"/>
        <end position="129"/>
    </location>
</feature>
<feature type="region of interest" description="Disordered" evidence="2">
    <location>
        <begin position="15"/>
        <end position="38"/>
    </location>
</feature>
<feature type="region of interest" description="Disordered" evidence="2">
    <location>
        <begin position="110"/>
        <end position="129"/>
    </location>
</feature>
<feature type="domain" description="FAF" evidence="3">
    <location>
        <begin position="133"/>
        <end position="187"/>
    </location>
</feature>
<gene>
    <name evidence="4" type="ORF">M5K25_010662</name>
</gene>
<evidence type="ECO:0000256" key="2">
    <source>
        <dbReference type="SAM" id="MobiDB-lite"/>
    </source>
</evidence>
<dbReference type="InterPro" id="IPR021410">
    <property type="entry name" value="FAF"/>
</dbReference>
<dbReference type="Pfam" id="PF11250">
    <property type="entry name" value="FAF"/>
    <property type="match status" value="1"/>
</dbReference>
<feature type="region of interest" description="Disordered" evidence="2">
    <location>
        <begin position="190"/>
        <end position="229"/>
    </location>
</feature>
<evidence type="ECO:0000313" key="4">
    <source>
        <dbReference type="EMBL" id="KAL0918642.1"/>
    </source>
</evidence>